<proteinExistence type="predicted"/>
<feature type="compositionally biased region" description="Low complexity" evidence="1">
    <location>
        <begin position="53"/>
        <end position="66"/>
    </location>
</feature>
<feature type="region of interest" description="Disordered" evidence="1">
    <location>
        <begin position="1"/>
        <end position="120"/>
    </location>
</feature>
<dbReference type="AlphaFoldDB" id="H2XN82"/>
<dbReference type="HOGENOM" id="CLU_1100564_0_0_1"/>
<reference evidence="2" key="2">
    <citation type="journal article" date="2008" name="Genome Biol.">
        <title>Improved genome assembly and evidence-based global gene model set for the chordate Ciona intestinalis: new insight into intron and operon populations.</title>
        <authorList>
            <person name="Satou Y."/>
            <person name="Mineta K."/>
            <person name="Ogasawara M."/>
            <person name="Sasakura Y."/>
            <person name="Shoguchi E."/>
            <person name="Ueno K."/>
            <person name="Yamada L."/>
            <person name="Matsumoto J."/>
            <person name="Wasserscheid J."/>
            <person name="Dewar K."/>
            <person name="Wiley G.B."/>
            <person name="Macmil S.L."/>
            <person name="Roe B.A."/>
            <person name="Zeller R.W."/>
            <person name="Hastings K.E."/>
            <person name="Lemaire P."/>
            <person name="Lindquist E."/>
            <person name="Endo T."/>
            <person name="Hotta K."/>
            <person name="Inaba K."/>
        </authorList>
    </citation>
    <scope>NUCLEOTIDE SEQUENCE [LARGE SCALE GENOMIC DNA]</scope>
    <source>
        <strain evidence="2">wild type</strain>
    </source>
</reference>
<feature type="compositionally biased region" description="Polar residues" evidence="1">
    <location>
        <begin position="95"/>
        <end position="119"/>
    </location>
</feature>
<reference evidence="3" key="1">
    <citation type="journal article" date="2002" name="Science">
        <title>The draft genome of Ciona intestinalis: insights into chordate and vertebrate origins.</title>
        <authorList>
            <person name="Dehal P."/>
            <person name="Satou Y."/>
            <person name="Campbell R.K."/>
            <person name="Chapman J."/>
            <person name="Degnan B."/>
            <person name="De Tomaso A."/>
            <person name="Davidson B."/>
            <person name="Di Gregorio A."/>
            <person name="Gelpke M."/>
            <person name="Goodstein D.M."/>
            <person name="Harafuji N."/>
            <person name="Hastings K.E."/>
            <person name="Ho I."/>
            <person name="Hotta K."/>
            <person name="Huang W."/>
            <person name="Kawashima T."/>
            <person name="Lemaire P."/>
            <person name="Martinez D."/>
            <person name="Meinertzhagen I.A."/>
            <person name="Necula S."/>
            <person name="Nonaka M."/>
            <person name="Putnam N."/>
            <person name="Rash S."/>
            <person name="Saiga H."/>
            <person name="Satake M."/>
            <person name="Terry A."/>
            <person name="Yamada L."/>
            <person name="Wang H.G."/>
            <person name="Awazu S."/>
            <person name="Azumi K."/>
            <person name="Boore J."/>
            <person name="Branno M."/>
            <person name="Chin-Bow S."/>
            <person name="DeSantis R."/>
            <person name="Doyle S."/>
            <person name="Francino P."/>
            <person name="Keys D.N."/>
            <person name="Haga S."/>
            <person name="Hayashi H."/>
            <person name="Hino K."/>
            <person name="Imai K.S."/>
            <person name="Inaba K."/>
            <person name="Kano S."/>
            <person name="Kobayashi K."/>
            <person name="Kobayashi M."/>
            <person name="Lee B.I."/>
            <person name="Makabe K.W."/>
            <person name="Manohar C."/>
            <person name="Matassi G."/>
            <person name="Medina M."/>
            <person name="Mochizuki Y."/>
            <person name="Mount S."/>
            <person name="Morishita T."/>
            <person name="Miura S."/>
            <person name="Nakayama A."/>
            <person name="Nishizaka S."/>
            <person name="Nomoto H."/>
            <person name="Ohta F."/>
            <person name="Oishi K."/>
            <person name="Rigoutsos I."/>
            <person name="Sano M."/>
            <person name="Sasaki A."/>
            <person name="Sasakura Y."/>
            <person name="Shoguchi E."/>
            <person name="Shin-i T."/>
            <person name="Spagnuolo A."/>
            <person name="Stainier D."/>
            <person name="Suzuki M.M."/>
            <person name="Tassy O."/>
            <person name="Takatori N."/>
            <person name="Tokuoka M."/>
            <person name="Yagi K."/>
            <person name="Yoshizaki F."/>
            <person name="Wada S."/>
            <person name="Zhang C."/>
            <person name="Hyatt P.D."/>
            <person name="Larimer F."/>
            <person name="Detter C."/>
            <person name="Doggett N."/>
            <person name="Glavina T."/>
            <person name="Hawkins T."/>
            <person name="Richardson P."/>
            <person name="Lucas S."/>
            <person name="Kohara Y."/>
            <person name="Levine M."/>
            <person name="Satoh N."/>
            <person name="Rokhsar D.S."/>
        </authorList>
    </citation>
    <scope>NUCLEOTIDE SEQUENCE [LARGE SCALE GENOMIC DNA]</scope>
</reference>
<sequence>MSYLRPRSSLQHRPLPQMQRPGLRNNSGSSQYLGNFGNQPKEDLLKQEPARPSYMDSSSDESVSASFFLKKPINDEENEDEISNKKNFAEETKIPNKSSENLRPKTSSGMQEKATTSYHGSDAMARFAELENRIKARAKESQAMSLSLSDLDISTDSEIKRDVKQLRKQRTSKTTSTKIFLIKKSLSSSSSSESEKIDFIKRDMPSKSVTSASVDETFESKRKTVSFAANLVQTSQDASLDEFLPSHHSNDDI</sequence>
<evidence type="ECO:0000313" key="2">
    <source>
        <dbReference type="Ensembl" id="ENSCINP00000031115.1"/>
    </source>
</evidence>
<feature type="compositionally biased region" description="Polar residues" evidence="1">
    <location>
        <begin position="24"/>
        <end position="38"/>
    </location>
</feature>
<name>H2XN82_CIOIN</name>
<dbReference type="EMBL" id="EAAA01002650">
    <property type="status" value="NOT_ANNOTATED_CDS"/>
    <property type="molecule type" value="Genomic_DNA"/>
</dbReference>
<feature type="compositionally biased region" description="Basic and acidic residues" evidence="1">
    <location>
        <begin position="82"/>
        <end position="94"/>
    </location>
</feature>
<feature type="compositionally biased region" description="Basic and acidic residues" evidence="1">
    <location>
        <begin position="40"/>
        <end position="49"/>
    </location>
</feature>
<evidence type="ECO:0000313" key="3">
    <source>
        <dbReference type="Proteomes" id="UP000008144"/>
    </source>
</evidence>
<dbReference type="InParanoid" id="H2XN82"/>
<dbReference type="Proteomes" id="UP000008144">
    <property type="component" value="Chromosome 8"/>
</dbReference>
<organism evidence="2 3">
    <name type="scientific">Ciona intestinalis</name>
    <name type="common">Transparent sea squirt</name>
    <name type="synonym">Ascidia intestinalis</name>
    <dbReference type="NCBI Taxonomy" id="7719"/>
    <lineage>
        <taxon>Eukaryota</taxon>
        <taxon>Metazoa</taxon>
        <taxon>Chordata</taxon>
        <taxon>Tunicata</taxon>
        <taxon>Ascidiacea</taxon>
        <taxon>Phlebobranchia</taxon>
        <taxon>Cionidae</taxon>
        <taxon>Ciona</taxon>
    </lineage>
</organism>
<reference evidence="2" key="3">
    <citation type="submission" date="2025-08" db="UniProtKB">
        <authorList>
            <consortium name="Ensembl"/>
        </authorList>
    </citation>
    <scope>IDENTIFICATION</scope>
</reference>
<protein>
    <submittedName>
        <fullName evidence="2">Uncharacterized protein</fullName>
    </submittedName>
</protein>
<accession>H2XN82</accession>
<reference evidence="2" key="4">
    <citation type="submission" date="2025-09" db="UniProtKB">
        <authorList>
            <consortium name="Ensembl"/>
        </authorList>
    </citation>
    <scope>IDENTIFICATION</scope>
</reference>
<dbReference type="GeneTree" id="ENSGT00660000097459"/>
<dbReference type="Ensembl" id="ENSCINT00000033546.1">
    <property type="protein sequence ID" value="ENSCINP00000031115.1"/>
    <property type="gene ID" value="ENSCING00000022582.1"/>
</dbReference>
<evidence type="ECO:0000256" key="1">
    <source>
        <dbReference type="SAM" id="MobiDB-lite"/>
    </source>
</evidence>
<keyword evidence="3" id="KW-1185">Reference proteome</keyword>